<reference evidence="5" key="2">
    <citation type="submission" date="2009-11" db="EMBL/GenBank/DDBJ databases">
        <title>The Genome Sequence of Allomyces macrogynus strain ATCC 38327.</title>
        <authorList>
            <consortium name="The Broad Institute Genome Sequencing Platform"/>
            <person name="Russ C."/>
            <person name="Cuomo C."/>
            <person name="Shea T."/>
            <person name="Young S.K."/>
            <person name="Zeng Q."/>
            <person name="Koehrsen M."/>
            <person name="Haas B."/>
            <person name="Borodovsky M."/>
            <person name="Guigo R."/>
            <person name="Alvarado L."/>
            <person name="Berlin A."/>
            <person name="Borenstein D."/>
            <person name="Chen Z."/>
            <person name="Engels R."/>
            <person name="Freedman E."/>
            <person name="Gellesch M."/>
            <person name="Goldberg J."/>
            <person name="Griggs A."/>
            <person name="Gujja S."/>
            <person name="Heiman D."/>
            <person name="Hepburn T."/>
            <person name="Howarth C."/>
            <person name="Jen D."/>
            <person name="Larson L."/>
            <person name="Lewis B."/>
            <person name="Mehta T."/>
            <person name="Park D."/>
            <person name="Pearson M."/>
            <person name="Roberts A."/>
            <person name="Saif S."/>
            <person name="Shenoy N."/>
            <person name="Sisk P."/>
            <person name="Stolte C."/>
            <person name="Sykes S."/>
            <person name="Walk T."/>
            <person name="White J."/>
            <person name="Yandava C."/>
            <person name="Burger G."/>
            <person name="Gray M.W."/>
            <person name="Holland P.W.H."/>
            <person name="King N."/>
            <person name="Lang F.B.F."/>
            <person name="Roger A.J."/>
            <person name="Ruiz-Trillo I."/>
            <person name="Lander E."/>
            <person name="Nusbaum C."/>
        </authorList>
    </citation>
    <scope>NUCLEOTIDE SEQUENCE [LARGE SCALE GENOMIC DNA]</scope>
    <source>
        <strain evidence="5">ATCC 38327</strain>
    </source>
</reference>
<dbReference type="OrthoDB" id="432544at2759"/>
<keyword evidence="5" id="KW-1185">Reference proteome</keyword>
<dbReference type="GO" id="GO:0017057">
    <property type="term" value="F:6-phosphogluconolactonase activity"/>
    <property type="evidence" value="ECO:0007669"/>
    <property type="project" value="UniProtKB-UniRule"/>
</dbReference>
<dbReference type="STRING" id="578462.A0A0L0T1J3"/>
<protein>
    <recommendedName>
        <fullName evidence="2">6-phosphogluconolactonase</fullName>
        <shortName evidence="2">6PGL</shortName>
        <ecNumber evidence="2">3.1.1.31</ecNumber>
    </recommendedName>
</protein>
<comment type="pathway">
    <text evidence="2">Carbohydrate degradation; pentose phosphate pathway; D-ribulose 5-phosphate from D-glucose 6-phosphate (oxidative stage): step 2/3.</text>
</comment>
<feature type="domain" description="Glucosamine/galactosamine-6-phosphate isomerase" evidence="3">
    <location>
        <begin position="16"/>
        <end position="229"/>
    </location>
</feature>
<dbReference type="UniPathway" id="UPA00115">
    <property type="reaction ID" value="UER00409"/>
</dbReference>
<comment type="function">
    <text evidence="2">Hydrolysis of 6-phosphogluconolactone to 6-phosphogluconate.</text>
</comment>
<dbReference type="CDD" id="cd01400">
    <property type="entry name" value="6PGL"/>
    <property type="match status" value="1"/>
</dbReference>
<accession>A0A0L0T1J3</accession>
<dbReference type="InterPro" id="IPR006148">
    <property type="entry name" value="Glc/Gal-6P_isomerase"/>
</dbReference>
<dbReference type="VEuPathDB" id="FungiDB:AMAG_12778"/>
<comment type="similarity">
    <text evidence="1 2">Belongs to the glucosamine/galactosamine-6-phosphate isomerase family. 6-phosphogluconolactonase subfamily.</text>
</comment>
<dbReference type="OMA" id="YQLFEFE"/>
<name>A0A0L0T1J3_ALLM3</name>
<dbReference type="NCBIfam" id="TIGR01198">
    <property type="entry name" value="pgl"/>
    <property type="match status" value="1"/>
</dbReference>
<organism evidence="4 5">
    <name type="scientific">Allomyces macrogynus (strain ATCC 38327)</name>
    <name type="common">Allomyces javanicus var. macrogynus</name>
    <dbReference type="NCBI Taxonomy" id="578462"/>
    <lineage>
        <taxon>Eukaryota</taxon>
        <taxon>Fungi</taxon>
        <taxon>Fungi incertae sedis</taxon>
        <taxon>Blastocladiomycota</taxon>
        <taxon>Blastocladiomycetes</taxon>
        <taxon>Blastocladiales</taxon>
        <taxon>Blastocladiaceae</taxon>
        <taxon>Allomyces</taxon>
    </lineage>
</organism>
<dbReference type="AlphaFoldDB" id="A0A0L0T1J3"/>
<dbReference type="InterPro" id="IPR039104">
    <property type="entry name" value="6PGL"/>
</dbReference>
<reference evidence="4 5" key="1">
    <citation type="submission" date="2009-11" db="EMBL/GenBank/DDBJ databases">
        <title>Annotation of Allomyces macrogynus ATCC 38327.</title>
        <authorList>
            <consortium name="The Broad Institute Genome Sequencing Platform"/>
            <person name="Russ C."/>
            <person name="Cuomo C."/>
            <person name="Burger G."/>
            <person name="Gray M.W."/>
            <person name="Holland P.W.H."/>
            <person name="King N."/>
            <person name="Lang F.B.F."/>
            <person name="Roger A.J."/>
            <person name="Ruiz-Trillo I."/>
            <person name="Young S.K."/>
            <person name="Zeng Q."/>
            <person name="Gargeya S."/>
            <person name="Fitzgerald M."/>
            <person name="Haas B."/>
            <person name="Abouelleil A."/>
            <person name="Alvarado L."/>
            <person name="Arachchi H.M."/>
            <person name="Berlin A."/>
            <person name="Chapman S.B."/>
            <person name="Gearin G."/>
            <person name="Goldberg J."/>
            <person name="Griggs A."/>
            <person name="Gujja S."/>
            <person name="Hansen M."/>
            <person name="Heiman D."/>
            <person name="Howarth C."/>
            <person name="Larimer J."/>
            <person name="Lui A."/>
            <person name="MacDonald P.J.P."/>
            <person name="McCowen C."/>
            <person name="Montmayeur A."/>
            <person name="Murphy C."/>
            <person name="Neiman D."/>
            <person name="Pearson M."/>
            <person name="Priest M."/>
            <person name="Roberts A."/>
            <person name="Saif S."/>
            <person name="Shea T."/>
            <person name="Sisk P."/>
            <person name="Stolte C."/>
            <person name="Sykes S."/>
            <person name="Wortman J."/>
            <person name="Nusbaum C."/>
            <person name="Birren B."/>
        </authorList>
    </citation>
    <scope>NUCLEOTIDE SEQUENCE [LARGE SCALE GENOMIC DNA]</scope>
    <source>
        <strain evidence="4 5">ATCC 38327</strain>
    </source>
</reference>
<evidence type="ECO:0000259" key="3">
    <source>
        <dbReference type="Pfam" id="PF01182"/>
    </source>
</evidence>
<keyword evidence="2" id="KW-0378">Hydrolase</keyword>
<dbReference type="Gene3D" id="3.40.50.1360">
    <property type="match status" value="1"/>
</dbReference>
<evidence type="ECO:0000256" key="2">
    <source>
        <dbReference type="RuleBase" id="RU365095"/>
    </source>
</evidence>
<dbReference type="EC" id="3.1.1.31" evidence="2"/>
<evidence type="ECO:0000313" key="5">
    <source>
        <dbReference type="Proteomes" id="UP000054350"/>
    </source>
</evidence>
<evidence type="ECO:0000313" key="4">
    <source>
        <dbReference type="EMBL" id="KNE68607.1"/>
    </source>
</evidence>
<dbReference type="InterPro" id="IPR037171">
    <property type="entry name" value="NagB/RpiA_transferase-like"/>
</dbReference>
<comment type="catalytic activity">
    <reaction evidence="2">
        <text>6-phospho-D-glucono-1,5-lactone + H2O = 6-phospho-D-gluconate + H(+)</text>
        <dbReference type="Rhea" id="RHEA:12556"/>
        <dbReference type="ChEBI" id="CHEBI:15377"/>
        <dbReference type="ChEBI" id="CHEBI:15378"/>
        <dbReference type="ChEBI" id="CHEBI:57955"/>
        <dbReference type="ChEBI" id="CHEBI:58759"/>
        <dbReference type="EC" id="3.1.1.31"/>
    </reaction>
</comment>
<dbReference type="Proteomes" id="UP000054350">
    <property type="component" value="Unassembled WGS sequence"/>
</dbReference>
<dbReference type="PANTHER" id="PTHR11054">
    <property type="entry name" value="6-PHOSPHOGLUCONOLACTONASE"/>
    <property type="match status" value="1"/>
</dbReference>
<dbReference type="GO" id="GO:0006098">
    <property type="term" value="P:pentose-phosphate shunt"/>
    <property type="evidence" value="ECO:0007669"/>
    <property type="project" value="UniProtKB-UniPathway"/>
</dbReference>
<dbReference type="eggNOG" id="KOG3147">
    <property type="taxonomic scope" value="Eukaryota"/>
</dbReference>
<sequence length="274" mass="28686">MSTKSGPRAQLHVYDTPADLASSVASLLLRLSSAHTALRPLVIALSGGSLPAVVGAGLRALPVADLRKHVPRWRFIFADERCVPHAHEDSNYRACREALLDYLAQHAGLDLTTQVVPIREDLVGDSRAAAKAYAETLGSQAVDVALLGMGPDGHTCSLFPNHALLSVRDMLVAGLDDSPKPPPSRITLTLPALHAAQAVVYIATGASKQPALKAVLEADKAVAQDPASAKGVLPSALARPVGEGKELHWFVDSAAVATVPAEVRAEVEVAPAKL</sequence>
<dbReference type="PANTHER" id="PTHR11054:SF0">
    <property type="entry name" value="6-PHOSPHOGLUCONOLACTONASE"/>
    <property type="match status" value="1"/>
</dbReference>
<evidence type="ECO:0000256" key="1">
    <source>
        <dbReference type="ARBA" id="ARBA00010662"/>
    </source>
</evidence>
<dbReference type="EMBL" id="GG745357">
    <property type="protein sequence ID" value="KNE68607.1"/>
    <property type="molecule type" value="Genomic_DNA"/>
</dbReference>
<proteinExistence type="inferred from homology"/>
<gene>
    <name evidence="4" type="ORF">AMAG_12778</name>
</gene>
<dbReference type="InterPro" id="IPR005900">
    <property type="entry name" value="6-phosphogluconolactonase_DevB"/>
</dbReference>
<dbReference type="SUPFAM" id="SSF100950">
    <property type="entry name" value="NagB/RpiA/CoA transferase-like"/>
    <property type="match status" value="1"/>
</dbReference>
<dbReference type="GO" id="GO:0005975">
    <property type="term" value="P:carbohydrate metabolic process"/>
    <property type="evidence" value="ECO:0007669"/>
    <property type="project" value="UniProtKB-UniRule"/>
</dbReference>
<dbReference type="Pfam" id="PF01182">
    <property type="entry name" value="Glucosamine_iso"/>
    <property type="match status" value="1"/>
</dbReference>